<reference evidence="1 2" key="1">
    <citation type="submission" date="2017-06" db="EMBL/GenBank/DDBJ databases">
        <title>Genome sequencing of cyanobaciteial culture collection at National Institute for Environmental Studies (NIES).</title>
        <authorList>
            <person name="Hirose Y."/>
            <person name="Shimura Y."/>
            <person name="Fujisawa T."/>
            <person name="Nakamura Y."/>
            <person name="Kawachi M."/>
        </authorList>
    </citation>
    <scope>NUCLEOTIDE SEQUENCE [LARGE SCALE GENOMIC DNA]</scope>
    <source>
        <strain evidence="1 2">NIES-2135</strain>
    </source>
</reference>
<sequence length="81" mass="9510">MTTEELVIEKIRRLNPEQQQQVWEFINTLPEPKEEPEISPLGKRLRELRAEIVASGEPLLSREDLERELAERRGGISTWDE</sequence>
<accession>A0A1Z4JPT3</accession>
<evidence type="ECO:0000313" key="2">
    <source>
        <dbReference type="Proteomes" id="UP000217895"/>
    </source>
</evidence>
<dbReference type="AlphaFoldDB" id="A0A1Z4JPT3"/>
<name>A0A1Z4JPT3_LEPBY</name>
<dbReference type="Proteomes" id="UP000217895">
    <property type="component" value="Chromosome"/>
</dbReference>
<evidence type="ECO:0000313" key="1">
    <source>
        <dbReference type="EMBL" id="BAY58648.1"/>
    </source>
</evidence>
<keyword evidence="2" id="KW-1185">Reference proteome</keyword>
<organism evidence="1 2">
    <name type="scientific">Leptolyngbya boryana NIES-2135</name>
    <dbReference type="NCBI Taxonomy" id="1973484"/>
    <lineage>
        <taxon>Bacteria</taxon>
        <taxon>Bacillati</taxon>
        <taxon>Cyanobacteriota</taxon>
        <taxon>Cyanophyceae</taxon>
        <taxon>Leptolyngbyales</taxon>
        <taxon>Leptolyngbyaceae</taxon>
        <taxon>Leptolyngbya group</taxon>
        <taxon>Leptolyngbya</taxon>
    </lineage>
</organism>
<dbReference type="EMBL" id="AP018203">
    <property type="protein sequence ID" value="BAY58648.1"/>
    <property type="molecule type" value="Genomic_DNA"/>
</dbReference>
<proteinExistence type="predicted"/>
<protein>
    <submittedName>
        <fullName evidence="1">Uncharacterized protein</fullName>
    </submittedName>
</protein>
<gene>
    <name evidence="1" type="ORF">NIES2135_55210</name>
</gene>